<reference evidence="2" key="1">
    <citation type="submission" date="2022-11" db="UniProtKB">
        <authorList>
            <consortium name="WormBaseParasite"/>
        </authorList>
    </citation>
    <scope>IDENTIFICATION</scope>
</reference>
<dbReference type="WBParaSite" id="PS1159_v2.g9176.t1">
    <property type="protein sequence ID" value="PS1159_v2.g9176.t1"/>
    <property type="gene ID" value="PS1159_v2.g9176"/>
</dbReference>
<protein>
    <submittedName>
        <fullName evidence="2">Uncharacterized protein</fullName>
    </submittedName>
</protein>
<dbReference type="Proteomes" id="UP000887580">
    <property type="component" value="Unplaced"/>
</dbReference>
<organism evidence="1 2">
    <name type="scientific">Panagrolaimus sp. PS1159</name>
    <dbReference type="NCBI Taxonomy" id="55785"/>
    <lineage>
        <taxon>Eukaryota</taxon>
        <taxon>Metazoa</taxon>
        <taxon>Ecdysozoa</taxon>
        <taxon>Nematoda</taxon>
        <taxon>Chromadorea</taxon>
        <taxon>Rhabditida</taxon>
        <taxon>Tylenchina</taxon>
        <taxon>Panagrolaimomorpha</taxon>
        <taxon>Panagrolaimoidea</taxon>
        <taxon>Panagrolaimidae</taxon>
        <taxon>Panagrolaimus</taxon>
    </lineage>
</organism>
<accession>A0AC35GVR8</accession>
<evidence type="ECO:0000313" key="1">
    <source>
        <dbReference type="Proteomes" id="UP000887580"/>
    </source>
</evidence>
<name>A0AC35GVR8_9BILA</name>
<proteinExistence type="predicted"/>
<sequence length="192" mass="22311">MSKTQKRAANGTHNPSPYMRRFQLPSLTFKDSSDYDELLSPLETEAKHQLMDEKNSQLRNYFADGIGVHGSSRVGRNEQKLPINVSHEIPASSSNGFRMTSDADTKLYEDPFEPHSNRIRKFMPESQSFDYKKSTPKIETSKDIPPPIPPHRPLPRQKLVEIEKYRMCKEILELERRSREMYDILMSPSQKK</sequence>
<evidence type="ECO:0000313" key="2">
    <source>
        <dbReference type="WBParaSite" id="PS1159_v2.g9176.t1"/>
    </source>
</evidence>